<evidence type="ECO:0000256" key="7">
    <source>
        <dbReference type="ARBA" id="ARBA00022490"/>
    </source>
</evidence>
<evidence type="ECO:0000256" key="11">
    <source>
        <dbReference type="ARBA" id="ARBA00022842"/>
    </source>
</evidence>
<evidence type="ECO:0000256" key="15">
    <source>
        <dbReference type="PIRSR" id="PIRSR004682-1"/>
    </source>
</evidence>
<keyword evidence="19" id="KW-1185">Reference proteome</keyword>
<dbReference type="GO" id="GO:0034200">
    <property type="term" value="F:D-glycero-beta-D-manno-heptose 1,7-bisphosphate 7-phosphatase activity"/>
    <property type="evidence" value="ECO:0007669"/>
    <property type="project" value="UniProtKB-EC"/>
</dbReference>
<feature type="binding site" evidence="17">
    <location>
        <position position="100"/>
    </location>
    <ligand>
        <name>Zn(2+)</name>
        <dbReference type="ChEBI" id="CHEBI:29105"/>
    </ligand>
</feature>
<dbReference type="GO" id="GO:0046872">
    <property type="term" value="F:metal ion binding"/>
    <property type="evidence" value="ECO:0007669"/>
    <property type="project" value="UniProtKB-KW"/>
</dbReference>
<feature type="binding site" evidence="17">
    <location>
        <position position="92"/>
    </location>
    <ligand>
        <name>Zn(2+)</name>
        <dbReference type="ChEBI" id="CHEBI:29105"/>
    </ligand>
</feature>
<evidence type="ECO:0000256" key="2">
    <source>
        <dbReference type="ARBA" id="ARBA00001946"/>
    </source>
</evidence>
<comment type="subunit">
    <text evidence="6">Monomer.</text>
</comment>
<dbReference type="NCBIfam" id="TIGR01656">
    <property type="entry name" value="Histidinol-ppas"/>
    <property type="match status" value="1"/>
</dbReference>
<comment type="caution">
    <text evidence="18">The sequence shown here is derived from an EMBL/GenBank/DDBJ whole genome shotgun (WGS) entry which is preliminary data.</text>
</comment>
<accession>A0A4R3N2A9</accession>
<sequence length="187" mass="20091">MTAGRLLILDRDGVINEDSDDYVKSVQEWKPLPGSIEAIARLAQAGYRIAVATNQSGLARGLFSCVELNAMHQRLHDLVAAQGGRIELIAFCPHAPADHCDCRKPRTGLLDEIASRLHVDLRGVPVVGDSRRDLESALAVGAAPWLVLTGKGQQTLTSIQAQPHDSLLAVVPVRADLRAVANALLQI</sequence>
<comment type="cofactor">
    <cofactor evidence="2 17">
        <name>Mg(2+)</name>
        <dbReference type="ChEBI" id="CHEBI:18420"/>
    </cofactor>
</comment>
<dbReference type="NCBIfam" id="TIGR01662">
    <property type="entry name" value="HAD-SF-IIIA"/>
    <property type="match status" value="1"/>
</dbReference>
<evidence type="ECO:0000256" key="14">
    <source>
        <dbReference type="PIRNR" id="PIRNR004682"/>
    </source>
</evidence>
<dbReference type="Gene3D" id="3.40.50.1000">
    <property type="entry name" value="HAD superfamily/HAD-like"/>
    <property type="match status" value="1"/>
</dbReference>
<dbReference type="EMBL" id="SMAO01000003">
    <property type="protein sequence ID" value="TCT22261.1"/>
    <property type="molecule type" value="Genomic_DNA"/>
</dbReference>
<reference evidence="18 19" key="1">
    <citation type="submission" date="2019-03" db="EMBL/GenBank/DDBJ databases">
        <title>Genomic Encyclopedia of Type Strains, Phase IV (KMG-IV): sequencing the most valuable type-strain genomes for metagenomic binning, comparative biology and taxonomic classification.</title>
        <authorList>
            <person name="Goeker M."/>
        </authorList>
    </citation>
    <scope>NUCLEOTIDE SEQUENCE [LARGE SCALE GENOMIC DNA]</scope>
    <source>
        <strain evidence="18 19">DSM 13587</strain>
    </source>
</reference>
<dbReference type="GO" id="GO:0005975">
    <property type="term" value="P:carbohydrate metabolic process"/>
    <property type="evidence" value="ECO:0007669"/>
    <property type="project" value="InterPro"/>
</dbReference>
<dbReference type="PANTHER" id="PTHR42891">
    <property type="entry name" value="D-GLYCERO-BETA-D-MANNO-HEPTOSE-1,7-BISPHOSPHATE 7-PHOSPHATASE"/>
    <property type="match status" value="1"/>
</dbReference>
<dbReference type="PANTHER" id="PTHR42891:SF1">
    <property type="entry name" value="D-GLYCERO-BETA-D-MANNO-HEPTOSE-1,7-BISPHOSPHATE 7-PHOSPHATASE"/>
    <property type="match status" value="1"/>
</dbReference>
<dbReference type="NCBIfam" id="NF006506">
    <property type="entry name" value="PRK08942.1"/>
    <property type="match status" value="1"/>
</dbReference>
<feature type="site" description="Stabilizes the phosphoryl group" evidence="16">
    <location>
        <position position="53"/>
    </location>
</feature>
<evidence type="ECO:0000256" key="13">
    <source>
        <dbReference type="ARBA" id="ARBA00061616"/>
    </source>
</evidence>
<comment type="pathway">
    <text evidence="5">Nucleotide-sugar biosynthesis; ADP-L-glycero-beta-D-manno-heptose biosynthesis; ADP-L-glycero-beta-D-manno-heptose from D-glycero-beta-D-manno-heptose 7-phosphate: step 2/4.</text>
</comment>
<proteinExistence type="inferred from homology"/>
<feature type="binding site" evidence="17">
    <location>
        <position position="10"/>
    </location>
    <ligand>
        <name>Mg(2+)</name>
        <dbReference type="ChEBI" id="CHEBI:18420"/>
    </ligand>
</feature>
<evidence type="ECO:0000313" key="18">
    <source>
        <dbReference type="EMBL" id="TCT22261.1"/>
    </source>
</evidence>
<feature type="binding site" evidence="17">
    <location>
        <position position="94"/>
    </location>
    <ligand>
        <name>Zn(2+)</name>
        <dbReference type="ChEBI" id="CHEBI:29105"/>
    </ligand>
</feature>
<comment type="similarity">
    <text evidence="13 14">Belongs to the gmhB family.</text>
</comment>
<dbReference type="AlphaFoldDB" id="A0A4R3N2A9"/>
<keyword evidence="10 17" id="KW-0862">Zinc</keyword>
<dbReference type="RefSeq" id="WP_132976651.1">
    <property type="nucleotide sequence ID" value="NZ_SMAO01000003.1"/>
</dbReference>
<dbReference type="InterPro" id="IPR006543">
    <property type="entry name" value="Histidinol-phos"/>
</dbReference>
<feature type="active site" description="Proton donor" evidence="15">
    <location>
        <position position="12"/>
    </location>
</feature>
<feature type="binding site" evidence="17">
    <location>
        <position position="129"/>
    </location>
    <ligand>
        <name>Mg(2+)</name>
        <dbReference type="ChEBI" id="CHEBI:18420"/>
    </ligand>
</feature>
<dbReference type="PIRSF" id="PIRSF004682">
    <property type="entry name" value="GmhB"/>
    <property type="match status" value="1"/>
</dbReference>
<dbReference type="GO" id="GO:0005737">
    <property type="term" value="C:cytoplasm"/>
    <property type="evidence" value="ECO:0007669"/>
    <property type="project" value="UniProtKB-SubCell"/>
</dbReference>
<evidence type="ECO:0000256" key="5">
    <source>
        <dbReference type="ARBA" id="ARBA00004708"/>
    </source>
</evidence>
<dbReference type="SUPFAM" id="SSF56784">
    <property type="entry name" value="HAD-like"/>
    <property type="match status" value="1"/>
</dbReference>
<dbReference type="EC" id="3.1.3.-" evidence="14"/>
<evidence type="ECO:0000256" key="17">
    <source>
        <dbReference type="PIRSR" id="PIRSR004682-4"/>
    </source>
</evidence>
<protein>
    <recommendedName>
        <fullName evidence="14">D,D-heptose 1,7-bisphosphate phosphatase</fullName>
        <ecNumber evidence="14">3.1.3.-</ecNumber>
    </recommendedName>
</protein>
<feature type="site" description="Stabilizes the phosphoryl group" evidence="16">
    <location>
        <position position="104"/>
    </location>
</feature>
<feature type="active site" description="Nucleophile" evidence="15">
    <location>
        <position position="10"/>
    </location>
</feature>
<dbReference type="CDD" id="cd07503">
    <property type="entry name" value="HAD_HisB-N"/>
    <property type="match status" value="1"/>
</dbReference>
<comment type="catalytic activity">
    <reaction evidence="1">
        <text>D-glycero-beta-D-manno-heptose 1,7-bisphosphate + H2O = D-glycero-beta-D-manno-heptose 1-phosphate + phosphate</text>
        <dbReference type="Rhea" id="RHEA:28518"/>
        <dbReference type="ChEBI" id="CHEBI:15377"/>
        <dbReference type="ChEBI" id="CHEBI:43474"/>
        <dbReference type="ChEBI" id="CHEBI:60208"/>
        <dbReference type="ChEBI" id="CHEBI:61593"/>
        <dbReference type="EC" id="3.1.3.82"/>
    </reaction>
</comment>
<feature type="binding site" evidence="17">
    <location>
        <position position="102"/>
    </location>
    <ligand>
        <name>Zn(2+)</name>
        <dbReference type="ChEBI" id="CHEBI:29105"/>
    </ligand>
</feature>
<keyword evidence="12 14" id="KW-0119">Carbohydrate metabolism</keyword>
<dbReference type="InterPro" id="IPR006549">
    <property type="entry name" value="HAD-SF_hydro_IIIA"/>
</dbReference>
<keyword evidence="8 17" id="KW-0479">Metal-binding</keyword>
<comment type="subcellular location">
    <subcellularLocation>
        <location evidence="4 14">Cytoplasm</location>
    </subcellularLocation>
</comment>
<evidence type="ECO:0000256" key="12">
    <source>
        <dbReference type="ARBA" id="ARBA00023277"/>
    </source>
</evidence>
<feature type="site" description="Contributes to substrate recognition" evidence="16">
    <location>
        <position position="103"/>
    </location>
</feature>
<keyword evidence="7 14" id="KW-0963">Cytoplasm</keyword>
<gene>
    <name evidence="18" type="ORF">EDC35_103360</name>
</gene>
<dbReference type="Proteomes" id="UP000295717">
    <property type="component" value="Unassembled WGS sequence"/>
</dbReference>
<evidence type="ECO:0000313" key="19">
    <source>
        <dbReference type="Proteomes" id="UP000295717"/>
    </source>
</evidence>
<evidence type="ECO:0000256" key="4">
    <source>
        <dbReference type="ARBA" id="ARBA00004496"/>
    </source>
</evidence>
<evidence type="ECO:0000256" key="1">
    <source>
        <dbReference type="ARBA" id="ARBA00001226"/>
    </source>
</evidence>
<organism evidence="18 19">
    <name type="scientific">Thiobaca trueperi</name>
    <dbReference type="NCBI Taxonomy" id="127458"/>
    <lineage>
        <taxon>Bacteria</taxon>
        <taxon>Pseudomonadati</taxon>
        <taxon>Pseudomonadota</taxon>
        <taxon>Gammaproteobacteria</taxon>
        <taxon>Chromatiales</taxon>
        <taxon>Chromatiaceae</taxon>
        <taxon>Thiobaca</taxon>
    </lineage>
</organism>
<dbReference type="FunFam" id="3.40.50.1000:FF:000168">
    <property type="entry name" value="D,D-heptose 1,7-bisphosphate phosphatase"/>
    <property type="match status" value="1"/>
</dbReference>
<evidence type="ECO:0000256" key="9">
    <source>
        <dbReference type="ARBA" id="ARBA00022801"/>
    </source>
</evidence>
<feature type="binding site" evidence="17">
    <location>
        <position position="12"/>
    </location>
    <ligand>
        <name>Mg(2+)</name>
        <dbReference type="ChEBI" id="CHEBI:18420"/>
    </ligand>
</feature>
<name>A0A4R3N2A9_9GAMM</name>
<comment type="cofactor">
    <cofactor evidence="3 17">
        <name>Zn(2+)</name>
        <dbReference type="ChEBI" id="CHEBI:29105"/>
    </cofactor>
</comment>
<evidence type="ECO:0000256" key="8">
    <source>
        <dbReference type="ARBA" id="ARBA00022723"/>
    </source>
</evidence>
<dbReference type="OrthoDB" id="9788272at2"/>
<dbReference type="InterPro" id="IPR023214">
    <property type="entry name" value="HAD_sf"/>
</dbReference>
<dbReference type="InterPro" id="IPR004446">
    <property type="entry name" value="Heptose_bisP_phosphatase"/>
</dbReference>
<evidence type="ECO:0000256" key="10">
    <source>
        <dbReference type="ARBA" id="ARBA00022833"/>
    </source>
</evidence>
<evidence type="ECO:0000256" key="16">
    <source>
        <dbReference type="PIRSR" id="PIRSR004682-3"/>
    </source>
</evidence>
<evidence type="ECO:0000256" key="3">
    <source>
        <dbReference type="ARBA" id="ARBA00001947"/>
    </source>
</evidence>
<evidence type="ECO:0000256" key="6">
    <source>
        <dbReference type="ARBA" id="ARBA00011245"/>
    </source>
</evidence>
<dbReference type="InterPro" id="IPR036412">
    <property type="entry name" value="HAD-like_sf"/>
</dbReference>
<dbReference type="Pfam" id="PF13242">
    <property type="entry name" value="Hydrolase_like"/>
    <property type="match status" value="1"/>
</dbReference>
<keyword evidence="11 17" id="KW-0460">Magnesium</keyword>
<keyword evidence="9 14" id="KW-0378">Hydrolase</keyword>